<dbReference type="AlphaFoldDB" id="A0AAV7AW35"/>
<evidence type="ECO:0000313" key="2">
    <source>
        <dbReference type="Proteomes" id="UP000824782"/>
    </source>
</evidence>
<name>A0AAV7AW35_ENGPU</name>
<comment type="caution">
    <text evidence="1">The sequence shown here is derived from an EMBL/GenBank/DDBJ whole genome shotgun (WGS) entry which is preliminary data.</text>
</comment>
<reference evidence="1" key="1">
    <citation type="thesis" date="2020" institute="ProQuest LLC" country="789 East Eisenhower Parkway, Ann Arbor, MI, USA">
        <title>Comparative Genomics and Chromosome Evolution.</title>
        <authorList>
            <person name="Mudd A.B."/>
        </authorList>
    </citation>
    <scope>NUCLEOTIDE SEQUENCE</scope>
    <source>
        <strain evidence="1">237g6f4</strain>
        <tissue evidence="1">Blood</tissue>
    </source>
</reference>
<proteinExistence type="predicted"/>
<accession>A0AAV7AW35</accession>
<organism evidence="1 2">
    <name type="scientific">Engystomops pustulosus</name>
    <name type="common">Tungara frog</name>
    <name type="synonym">Physalaemus pustulosus</name>
    <dbReference type="NCBI Taxonomy" id="76066"/>
    <lineage>
        <taxon>Eukaryota</taxon>
        <taxon>Metazoa</taxon>
        <taxon>Chordata</taxon>
        <taxon>Craniata</taxon>
        <taxon>Vertebrata</taxon>
        <taxon>Euteleostomi</taxon>
        <taxon>Amphibia</taxon>
        <taxon>Batrachia</taxon>
        <taxon>Anura</taxon>
        <taxon>Neobatrachia</taxon>
        <taxon>Hyloidea</taxon>
        <taxon>Leptodactylidae</taxon>
        <taxon>Leiuperinae</taxon>
        <taxon>Engystomops</taxon>
    </lineage>
</organism>
<evidence type="ECO:0000313" key="1">
    <source>
        <dbReference type="EMBL" id="KAG8564284.1"/>
    </source>
</evidence>
<sequence length="117" mass="13578">MAKVSHNLPRRKVRVLSLDFIALTGKGHNTLQSPALPKFIDLATISHISLRYIWNKSIPLPLEKRSTLLVNSVISQNHKTWCRPGQERNLWLHAYVRIWLAHSYIGEHYITWVLSCL</sequence>
<dbReference type="EMBL" id="WNYA01000007">
    <property type="protein sequence ID" value="KAG8564284.1"/>
    <property type="molecule type" value="Genomic_DNA"/>
</dbReference>
<dbReference type="Proteomes" id="UP000824782">
    <property type="component" value="Unassembled WGS sequence"/>
</dbReference>
<protein>
    <submittedName>
        <fullName evidence="1">Uncharacterized protein</fullName>
    </submittedName>
</protein>
<keyword evidence="2" id="KW-1185">Reference proteome</keyword>
<gene>
    <name evidence="1" type="ORF">GDO81_016405</name>
</gene>